<reference evidence="3 4" key="1">
    <citation type="submission" date="2018-04" db="EMBL/GenBank/DDBJ databases">
        <title>Pedobacter chongqingensis sp. nov., isolated from a rottenly hemp rope.</title>
        <authorList>
            <person name="Cai Y."/>
        </authorList>
    </citation>
    <scope>NUCLEOTIDE SEQUENCE [LARGE SCALE GENOMIC DNA]</scope>
    <source>
        <strain evidence="3 4">FJ4-8</strain>
    </source>
</reference>
<dbReference type="PANTHER" id="PTHR30273:SF2">
    <property type="entry name" value="PROTEIN FECR"/>
    <property type="match status" value="1"/>
</dbReference>
<keyword evidence="1" id="KW-1133">Transmembrane helix</keyword>
<dbReference type="RefSeq" id="WP_109413898.1">
    <property type="nucleotide sequence ID" value="NZ_QEAS01000001.1"/>
</dbReference>
<dbReference type="PIRSF" id="PIRSF018266">
    <property type="entry name" value="FecR"/>
    <property type="match status" value="1"/>
</dbReference>
<dbReference type="InterPro" id="IPR006860">
    <property type="entry name" value="FecR"/>
</dbReference>
<dbReference type="EMBL" id="QEAS01000001">
    <property type="protein sequence ID" value="PWG82479.1"/>
    <property type="molecule type" value="Genomic_DNA"/>
</dbReference>
<feature type="transmembrane region" description="Helical" evidence="1">
    <location>
        <begin position="106"/>
        <end position="127"/>
    </location>
</feature>
<sequence length="356" mass="40473">MKKETLYKKYLHYEESDFLSDPSFQDYAFNPTSENEAFWREIAEIHPAKAAAIGQALDFLRTIRFKEQQPGEEQVNAAFNRHIESLRSAGLLENTTVVSRRPAWSFIRYAAAALTGILLLSGLYLLVNKTITAGELTVTTAFGETRQLTLPDGSHVELNANSSIRYDKNWKKGNKREIWLEGEALFKVVHTNSDPSKIKPEEYFVVHTKGLNVTVLGTVFDVRQRRKTTEVVLQRGKVKVSFDRKDLEDIILTPGKRIIYGDQMKKAEEDFVETKNYTAWKEKKLLLINPTLKEITRYLEDNFGQKITVSDTALNDKMIAGPIPLNSLDDALFVISTVSGVDIIRPDSSSILLKRR</sequence>
<keyword evidence="1" id="KW-0472">Membrane</keyword>
<organism evidence="3 4">
    <name type="scientific">Pararcticibacter amylolyticus</name>
    <dbReference type="NCBI Taxonomy" id="2173175"/>
    <lineage>
        <taxon>Bacteria</taxon>
        <taxon>Pseudomonadati</taxon>
        <taxon>Bacteroidota</taxon>
        <taxon>Sphingobacteriia</taxon>
        <taxon>Sphingobacteriales</taxon>
        <taxon>Sphingobacteriaceae</taxon>
        <taxon>Pararcticibacter</taxon>
    </lineage>
</organism>
<protein>
    <recommendedName>
        <fullName evidence="2">FecR protein domain-containing protein</fullName>
    </recommendedName>
</protein>
<dbReference type="PANTHER" id="PTHR30273">
    <property type="entry name" value="PERIPLASMIC SIGNAL SENSOR AND SIGMA FACTOR ACTIVATOR FECR-RELATED"/>
    <property type="match status" value="1"/>
</dbReference>
<evidence type="ECO:0000313" key="4">
    <source>
        <dbReference type="Proteomes" id="UP000245647"/>
    </source>
</evidence>
<keyword evidence="1" id="KW-0812">Transmembrane</keyword>
<dbReference type="Pfam" id="PF04773">
    <property type="entry name" value="FecR"/>
    <property type="match status" value="1"/>
</dbReference>
<dbReference type="InterPro" id="IPR012373">
    <property type="entry name" value="Ferrdict_sens_TM"/>
</dbReference>
<name>A0A2U2PMS1_9SPHI</name>
<proteinExistence type="predicted"/>
<dbReference type="GO" id="GO:0016989">
    <property type="term" value="F:sigma factor antagonist activity"/>
    <property type="evidence" value="ECO:0007669"/>
    <property type="project" value="TreeGrafter"/>
</dbReference>
<dbReference type="AlphaFoldDB" id="A0A2U2PMS1"/>
<keyword evidence="4" id="KW-1185">Reference proteome</keyword>
<evidence type="ECO:0000256" key="1">
    <source>
        <dbReference type="SAM" id="Phobius"/>
    </source>
</evidence>
<gene>
    <name evidence="3" type="ORF">DDR33_01025</name>
</gene>
<comment type="caution">
    <text evidence="3">The sequence shown here is derived from an EMBL/GenBank/DDBJ whole genome shotgun (WGS) entry which is preliminary data.</text>
</comment>
<evidence type="ECO:0000313" key="3">
    <source>
        <dbReference type="EMBL" id="PWG82479.1"/>
    </source>
</evidence>
<dbReference type="OrthoDB" id="1523489at2"/>
<evidence type="ECO:0000259" key="2">
    <source>
        <dbReference type="Pfam" id="PF04773"/>
    </source>
</evidence>
<accession>A0A2U2PMS1</accession>
<dbReference type="Gene3D" id="2.60.120.1440">
    <property type="match status" value="1"/>
</dbReference>
<dbReference type="Gene3D" id="3.55.50.30">
    <property type="match status" value="1"/>
</dbReference>
<dbReference type="Proteomes" id="UP000245647">
    <property type="component" value="Unassembled WGS sequence"/>
</dbReference>
<feature type="domain" description="FecR protein" evidence="2">
    <location>
        <begin position="137"/>
        <end position="239"/>
    </location>
</feature>